<dbReference type="GO" id="GO:0016747">
    <property type="term" value="F:acyltransferase activity, transferring groups other than amino-acyl groups"/>
    <property type="evidence" value="ECO:0007669"/>
    <property type="project" value="InterPro"/>
</dbReference>
<proteinExistence type="predicted"/>
<keyword evidence="2" id="KW-0808">Transferase</keyword>
<dbReference type="InterPro" id="IPR051531">
    <property type="entry name" value="N-acetyltransferase"/>
</dbReference>
<dbReference type="PANTHER" id="PTHR43792">
    <property type="entry name" value="GNAT FAMILY, PUTATIVE (AFU_ORTHOLOGUE AFUA_3G00765)-RELATED-RELATED"/>
    <property type="match status" value="1"/>
</dbReference>
<evidence type="ECO:0000259" key="1">
    <source>
        <dbReference type="Pfam" id="PF13302"/>
    </source>
</evidence>
<dbReference type="RefSeq" id="WP_167550861.1">
    <property type="nucleotide sequence ID" value="NZ_CP016282.1"/>
</dbReference>
<protein>
    <submittedName>
        <fullName evidence="2">Acetyltransferase</fullName>
    </submittedName>
</protein>
<organism evidence="2 3">
    <name type="scientific">Cryobacterium arcticum</name>
    <dbReference type="NCBI Taxonomy" id="670052"/>
    <lineage>
        <taxon>Bacteria</taxon>
        <taxon>Bacillati</taxon>
        <taxon>Actinomycetota</taxon>
        <taxon>Actinomycetes</taxon>
        <taxon>Micrococcales</taxon>
        <taxon>Microbacteriaceae</taxon>
        <taxon>Cryobacterium</taxon>
    </lineage>
</organism>
<reference evidence="2 3" key="1">
    <citation type="submission" date="2016-06" db="EMBL/GenBank/DDBJ databases">
        <title>Genome sequencing of Cryobacterium arcticum PAMC 27867.</title>
        <authorList>
            <person name="Lee J."/>
            <person name="Kim O.-S."/>
        </authorList>
    </citation>
    <scope>NUCLEOTIDE SEQUENCE [LARGE SCALE GENOMIC DNA]</scope>
    <source>
        <strain evidence="2 3">PAMC 27867</strain>
    </source>
</reference>
<evidence type="ECO:0000313" key="3">
    <source>
        <dbReference type="Proteomes" id="UP000092582"/>
    </source>
</evidence>
<dbReference type="Gene3D" id="3.40.630.30">
    <property type="match status" value="1"/>
</dbReference>
<accession>A0A1B1BNK0</accession>
<dbReference type="Proteomes" id="UP000092582">
    <property type="component" value="Chromosome 1"/>
</dbReference>
<dbReference type="SUPFAM" id="SSF55729">
    <property type="entry name" value="Acyl-CoA N-acyltransferases (Nat)"/>
    <property type="match status" value="1"/>
</dbReference>
<name>A0A1B1BNK0_9MICO</name>
<keyword evidence="3" id="KW-1185">Reference proteome</keyword>
<dbReference type="InterPro" id="IPR016181">
    <property type="entry name" value="Acyl_CoA_acyltransferase"/>
</dbReference>
<sequence length="209" mass="21790">MPATLSAHGSSAERLTTPRLSLAALSAADLAEVHDIYADPRTWLHLPAGRHTELRQSALLVSDSERSWARSGLGRWAVRARTALPGLPSGALVGVVSATLLDCGVRNFGYRLTPAAWGIGLATEAATAALAEARSSRFPVTARALAGNPASVRVLERIGLTRVWMGHGGGTPAGVPTGNGRPDTTALQRVIFADRPLAPDLLAAVIRLG</sequence>
<dbReference type="InterPro" id="IPR000182">
    <property type="entry name" value="GNAT_dom"/>
</dbReference>
<dbReference type="KEGG" id="cart:PA27867_3323"/>
<evidence type="ECO:0000313" key="2">
    <source>
        <dbReference type="EMBL" id="ANP74252.1"/>
    </source>
</evidence>
<dbReference type="Pfam" id="PF13302">
    <property type="entry name" value="Acetyltransf_3"/>
    <property type="match status" value="1"/>
</dbReference>
<dbReference type="AlphaFoldDB" id="A0A1B1BNK0"/>
<gene>
    <name evidence="2" type="ORF">PA27867_3323</name>
</gene>
<dbReference type="PATRIC" id="fig|670052.7.peg.3420"/>
<dbReference type="EMBL" id="CP016282">
    <property type="protein sequence ID" value="ANP74252.1"/>
    <property type="molecule type" value="Genomic_DNA"/>
</dbReference>
<feature type="domain" description="N-acetyltransferase" evidence="1">
    <location>
        <begin position="19"/>
        <end position="160"/>
    </location>
</feature>
<dbReference type="PANTHER" id="PTHR43792:SF1">
    <property type="entry name" value="N-ACETYLTRANSFERASE DOMAIN-CONTAINING PROTEIN"/>
    <property type="match status" value="1"/>
</dbReference>